<name>A0A1D2VPG7_9ASCO</name>
<dbReference type="InParanoid" id="A0A1D2VPG7"/>
<dbReference type="OrthoDB" id="18530at2759"/>
<evidence type="ECO:0008006" key="5">
    <source>
        <dbReference type="Google" id="ProtNLM"/>
    </source>
</evidence>
<feature type="chain" id="PRO_5008910558" description="Protein BIG1" evidence="2">
    <location>
        <begin position="22"/>
        <end position="279"/>
    </location>
</feature>
<sequence length="279" mass="31777">MLVNRPFALFFLSTIISFCQASWYIQDPNFDQNTIPVIKPFTEGQDLFIDCSQRAIDNGEHKFDEELNVLYEAFPKCKETGEHLSFKYGLSQDFTCTVALVDELFHLFQLYIHEDVPFSCRLPVSGHKDDKYLVPLIFNFRGQVATSHLEIDNTMNVIIQSPSSFNTIISSTAWSAGTNYSRYIIGDDLPINFSVKWITTSDPTDDLKHKPFFHGFYKLPLSITYNFLKSACLISLLTAIISGLCASALTYSYLSKKTKQVNYQSLHFGDAEATFNKKD</sequence>
<keyword evidence="1" id="KW-0812">Transmembrane</keyword>
<dbReference type="PANTHER" id="PTHR40368:SF1">
    <property type="entry name" value="YALI0F14399P"/>
    <property type="match status" value="1"/>
</dbReference>
<protein>
    <recommendedName>
        <fullName evidence="5">Protein BIG1</fullName>
    </recommendedName>
</protein>
<keyword evidence="1" id="KW-0472">Membrane</keyword>
<dbReference type="STRING" id="1344418.A0A1D2VPG7"/>
<dbReference type="EMBL" id="KV454475">
    <property type="protein sequence ID" value="ODV63489.1"/>
    <property type="molecule type" value="Genomic_DNA"/>
</dbReference>
<dbReference type="Proteomes" id="UP000095038">
    <property type="component" value="Unassembled WGS sequence"/>
</dbReference>
<keyword evidence="4" id="KW-1185">Reference proteome</keyword>
<evidence type="ECO:0000256" key="1">
    <source>
        <dbReference type="SAM" id="Phobius"/>
    </source>
</evidence>
<dbReference type="RefSeq" id="XP_020049796.1">
    <property type="nucleotide sequence ID" value="XM_020192241.1"/>
</dbReference>
<evidence type="ECO:0000313" key="3">
    <source>
        <dbReference type="EMBL" id="ODV63489.1"/>
    </source>
</evidence>
<feature type="signal peptide" evidence="2">
    <location>
        <begin position="1"/>
        <end position="21"/>
    </location>
</feature>
<dbReference type="PANTHER" id="PTHR40368">
    <property type="entry name" value="YALI0F14399P"/>
    <property type="match status" value="1"/>
</dbReference>
<evidence type="ECO:0000256" key="2">
    <source>
        <dbReference type="SAM" id="SignalP"/>
    </source>
</evidence>
<keyword evidence="1" id="KW-1133">Transmembrane helix</keyword>
<feature type="transmembrane region" description="Helical" evidence="1">
    <location>
        <begin position="233"/>
        <end position="254"/>
    </location>
</feature>
<reference evidence="4" key="1">
    <citation type="submission" date="2016-05" db="EMBL/GenBank/DDBJ databases">
        <title>Comparative genomics of biotechnologically important yeasts.</title>
        <authorList>
            <consortium name="DOE Joint Genome Institute"/>
            <person name="Riley R."/>
            <person name="Haridas S."/>
            <person name="Wolfe K.H."/>
            <person name="Lopes M.R."/>
            <person name="Hittinger C.T."/>
            <person name="Goker M."/>
            <person name="Salamov A."/>
            <person name="Wisecaver J."/>
            <person name="Long T.M."/>
            <person name="Aerts A.L."/>
            <person name="Barry K."/>
            <person name="Choi C."/>
            <person name="Clum A."/>
            <person name="Coughlan A.Y."/>
            <person name="Deshpande S."/>
            <person name="Douglass A.P."/>
            <person name="Hanson S.J."/>
            <person name="Klenk H.-P."/>
            <person name="Labutti K."/>
            <person name="Lapidus A."/>
            <person name="Lindquist E."/>
            <person name="Lipzen A."/>
            <person name="Meier-Kolthoff J.P."/>
            <person name="Ohm R.A."/>
            <person name="Otillar R.P."/>
            <person name="Pangilinan J."/>
            <person name="Peng Y."/>
            <person name="Rokas A."/>
            <person name="Rosa C.A."/>
            <person name="Scheuner C."/>
            <person name="Sibirny A.A."/>
            <person name="Slot J.C."/>
            <person name="Stielow J.B."/>
            <person name="Sun H."/>
            <person name="Kurtzman C.P."/>
            <person name="Blackwell M."/>
            <person name="Grigoriev I.V."/>
            <person name="Jeffries T.W."/>
        </authorList>
    </citation>
    <scope>NUCLEOTIDE SEQUENCE [LARGE SCALE GENOMIC DNA]</scope>
    <source>
        <strain evidence="4">DSM 1968</strain>
    </source>
</reference>
<dbReference type="GeneID" id="30965877"/>
<evidence type="ECO:0000313" key="4">
    <source>
        <dbReference type="Proteomes" id="UP000095038"/>
    </source>
</evidence>
<organism evidence="3 4">
    <name type="scientific">Ascoidea rubescens DSM 1968</name>
    <dbReference type="NCBI Taxonomy" id="1344418"/>
    <lineage>
        <taxon>Eukaryota</taxon>
        <taxon>Fungi</taxon>
        <taxon>Dikarya</taxon>
        <taxon>Ascomycota</taxon>
        <taxon>Saccharomycotina</taxon>
        <taxon>Saccharomycetes</taxon>
        <taxon>Ascoideaceae</taxon>
        <taxon>Ascoidea</taxon>
    </lineage>
</organism>
<gene>
    <name evidence="3" type="ORF">ASCRUDRAFT_73333</name>
</gene>
<keyword evidence="2" id="KW-0732">Signal</keyword>
<proteinExistence type="predicted"/>
<accession>A0A1D2VPG7</accession>
<dbReference type="AlphaFoldDB" id="A0A1D2VPG7"/>